<evidence type="ECO:0000256" key="1">
    <source>
        <dbReference type="SAM" id="SignalP"/>
    </source>
</evidence>
<protein>
    <submittedName>
        <fullName evidence="3">Uncharacterized protein</fullName>
    </submittedName>
</protein>
<keyword evidence="4" id="KW-1185">Reference proteome</keyword>
<name>U2HEU4_9SPHI</name>
<dbReference type="eggNOG" id="ENOG502Z9ED">
    <property type="taxonomic scope" value="Bacteria"/>
</dbReference>
<reference evidence="3 4" key="1">
    <citation type="journal article" date="2013" name="Genome Announc.">
        <title>The Draft Genome Sequence of Sphingomonas paucimobilis Strain HER1398 (Proteobacteria), Host to the Giant PAU Phage, Indicates That It Is a Member of the Genus Sphingobacterium (Bacteroidetes).</title>
        <authorList>
            <person name="White R.A.III."/>
            <person name="Suttle C.A."/>
        </authorList>
    </citation>
    <scope>NUCLEOTIDE SEQUENCE [LARGE SCALE GENOMIC DNA]</scope>
    <source>
        <strain evidence="3 4">HER1398</strain>
    </source>
</reference>
<gene>
    <name evidence="2" type="ORF">M472_03555</name>
    <name evidence="3" type="ORF">M472_16125</name>
</gene>
<evidence type="ECO:0000313" key="2">
    <source>
        <dbReference type="EMBL" id="ERJ57835.1"/>
    </source>
</evidence>
<dbReference type="EMBL" id="ATDL01000021">
    <property type="protein sequence ID" value="ERJ57835.1"/>
    <property type="molecule type" value="Genomic_DNA"/>
</dbReference>
<dbReference type="Proteomes" id="UP000016584">
    <property type="component" value="Unassembled WGS sequence"/>
</dbReference>
<dbReference type="EMBL" id="ATDL01000007">
    <property type="protein sequence ID" value="ERJ60286.1"/>
    <property type="molecule type" value="Genomic_DNA"/>
</dbReference>
<dbReference type="OrthoDB" id="1488726at2"/>
<dbReference type="PATRIC" id="fig|1346330.5.peg.1249"/>
<feature type="signal peptide" evidence="1">
    <location>
        <begin position="1"/>
        <end position="22"/>
    </location>
</feature>
<feature type="chain" id="PRO_5007729470" evidence="1">
    <location>
        <begin position="23"/>
        <end position="328"/>
    </location>
</feature>
<sequence>MKTNFTSRLLVALLAVSFIASSCKNDGADPAPTIAAPSTANFKDMRAKALADLTQKKDFKVADGLDFTTAKGARIQISANCLRDQSGALATGDATLSFVEIYDRGNMVVANKPVMGINADGKKEPLVTGGQYNLKITQGDKELTSGCVFSVSLPASHTGGLDNDMKLWNGIIDQDGNLAWDEIEPGDKEGGLNMNGENTTYSIWGTAFGWTNVDRFYSDPRPKTKIKVTLPAGYNNDNTGVYLAYEDQPNLLAQLDTWDSAGKFFTEHYGFVPIGMSLHVVFVSESNGALAYSIKKVTIAADAVIHIEQQDIATSTKQELINRINSLQ</sequence>
<keyword evidence="1" id="KW-0732">Signal</keyword>
<evidence type="ECO:0000313" key="4">
    <source>
        <dbReference type="Proteomes" id="UP000016584"/>
    </source>
</evidence>
<comment type="caution">
    <text evidence="3">The sequence shown here is derived from an EMBL/GenBank/DDBJ whole genome shotgun (WGS) entry which is preliminary data.</text>
</comment>
<dbReference type="PROSITE" id="PS51257">
    <property type="entry name" value="PROKAR_LIPOPROTEIN"/>
    <property type="match status" value="1"/>
</dbReference>
<proteinExistence type="predicted"/>
<evidence type="ECO:0000313" key="3">
    <source>
        <dbReference type="EMBL" id="ERJ60286.1"/>
    </source>
</evidence>
<dbReference type="AlphaFoldDB" id="U2HEU4"/>
<dbReference type="STRING" id="1346330.M472_03555"/>
<dbReference type="RefSeq" id="WP_021069426.1">
    <property type="nucleotide sequence ID" value="NZ_ATDL01000007.1"/>
</dbReference>
<accession>U2HEU4</accession>
<organism evidence="3 4">
    <name type="scientific">Sphingobacterium paucimobilis HER1398</name>
    <dbReference type="NCBI Taxonomy" id="1346330"/>
    <lineage>
        <taxon>Bacteria</taxon>
        <taxon>Pseudomonadati</taxon>
        <taxon>Bacteroidota</taxon>
        <taxon>Sphingobacteriia</taxon>
        <taxon>Sphingobacteriales</taxon>
        <taxon>Sphingobacteriaceae</taxon>
        <taxon>Sphingobacterium</taxon>
    </lineage>
</organism>